<dbReference type="PANTHER" id="PTHR36234">
    <property type="entry name" value="LYSYL ENDOPEPTIDASE"/>
    <property type="match status" value="1"/>
</dbReference>
<keyword evidence="2" id="KW-0378">Hydrolase</keyword>
<gene>
    <name evidence="2" type="ORF">PORCRE_368</name>
</gene>
<dbReference type="InterPro" id="IPR026444">
    <property type="entry name" value="Secre_tail"/>
</dbReference>
<dbReference type="EMBL" id="BAOU01000009">
    <property type="protein sequence ID" value="GAD04676.1"/>
    <property type="molecule type" value="Genomic_DNA"/>
</dbReference>
<feature type="signal peptide" evidence="1">
    <location>
        <begin position="1"/>
        <end position="27"/>
    </location>
</feature>
<comment type="caution">
    <text evidence="2">The sequence shown here is derived from an EMBL/GenBank/DDBJ whole genome shotgun (WGS) entry which is preliminary data.</text>
</comment>
<protein>
    <submittedName>
        <fullName evidence="2">Lysyl endopeptidase</fullName>
        <ecNumber evidence="2">3.4.21.50</ecNumber>
    </submittedName>
</protein>
<dbReference type="SUPFAM" id="SSF50494">
    <property type="entry name" value="Trypsin-like serine proteases"/>
    <property type="match status" value="1"/>
</dbReference>
<dbReference type="AlphaFoldDB" id="T1CG78"/>
<dbReference type="PANTHER" id="PTHR36234:SF5">
    <property type="entry name" value="LYSYL ENDOPEPTIDASE"/>
    <property type="match status" value="1"/>
</dbReference>
<dbReference type="Proteomes" id="UP000018031">
    <property type="component" value="Unassembled WGS sequence"/>
</dbReference>
<name>T1CG78_9PORP</name>
<dbReference type="GO" id="GO:0016787">
    <property type="term" value="F:hydrolase activity"/>
    <property type="evidence" value="ECO:0007669"/>
    <property type="project" value="UniProtKB-KW"/>
</dbReference>
<evidence type="ECO:0000256" key="1">
    <source>
        <dbReference type="SAM" id="SignalP"/>
    </source>
</evidence>
<dbReference type="NCBIfam" id="TIGR04183">
    <property type="entry name" value="Por_Secre_tail"/>
    <property type="match status" value="1"/>
</dbReference>
<reference evidence="2 3" key="2">
    <citation type="journal article" date="2013" name="Genome Announc.">
        <title>Draft Genome Sequences of Porphyromonas crevioricanis JCM 15906T and Porphyromonas cansulci JCM 13913T Isolated from a Canine Oral Cavity.</title>
        <authorList>
            <person name="Sakamoto M."/>
            <person name="Tanaka N."/>
            <person name="Shiwa Y."/>
            <person name="Yoshikawa H."/>
            <person name="Ohkuma M."/>
        </authorList>
    </citation>
    <scope>NUCLEOTIDE SEQUENCE [LARGE SCALE GENOMIC DNA]</scope>
    <source>
        <strain evidence="2 3">JCM 15906</strain>
    </source>
</reference>
<organism evidence="2 3">
    <name type="scientific">Porphyromonas crevioricanis JCM 15906</name>
    <dbReference type="NCBI Taxonomy" id="1305617"/>
    <lineage>
        <taxon>Bacteria</taxon>
        <taxon>Pseudomonadati</taxon>
        <taxon>Bacteroidota</taxon>
        <taxon>Bacteroidia</taxon>
        <taxon>Bacteroidales</taxon>
        <taxon>Porphyromonadaceae</taxon>
        <taxon>Porphyromonas</taxon>
    </lineage>
</organism>
<sequence length="975" mass="108398">MNKFSKSLVALAAAAGLFLARPLDAIAQREFGGKPLSLSQTSQTGSTLRSISAEEQVIDVPLTVNLDDYKESANWESENHGTPLRVGIVLDIDIDFARDAQRVTLADGSVIYKLHLRSEGAVELSPTYKDFFIPEGGKLYTYDPQGLLVRGAYTYETHKRGGYFASANVPGDEIVFEYQPNEKGEMPRIEIEGLIHYFRHTMDLRIGDLEDRSTPAEEINVNCPQGDDWKDQKAGVCQILMGGSICTGNLMNNTKGDFKPLILSAAHCASITENLDISESKFAQWKFTFHYEKPSCTNAQYSQTALTKSVVGCKKPLAFLPLVGMSDGLLLELLDEIPEDYRVYYNGWNRQTGIPSSVVGIHHPAGDAMKISLLGESGTEPSYTTWHEGLNDAGAPKAHFYFSFQEGNTEGGSSGSSLFNQNKLVIGTLTGGGERTQFYGRLDFHWDKFKDKGTSYQMGTFLDPIKQGKERSLAGTFRNDMQPLYPISKVQAMPTKEPGEFVIVWNAPSSAQYAARKYGNENVVYKLYRNGARVPGLEVQESGKSSYFLKDKPKESDFKNGKVSYHVRVVYSGLSENSGIVYFDSDPVAAMAITPITSVTPNVAKATGGTEVTWSAPAFNQEWTKVDYTLGEDNFKYQEVPMPFLRRIDNQQSQQKRCIFVEKWMPGYLPESLDGQGATPLYIKQINFVPAKADQDFGLFVGYNYSLRKDSDHKTVEEKIESTPENVGKWQSVILKKPMKLDLMQTLLVGFTTHNFQTTQRPLVNLFQGSGGDGISKINSPQALYTGYKVYGTNHYQGELLGGALSSTYNYFALKLIVSSDPTPLTEPITEVQYGGSLLAHVPVIKEYVVKKDGQVLETLKPNRFSYLDNNNQTGTGNYTVEVVYHDLFKNVPNQEITKQSETFVYPTEADNTLWVKGGNAISVIEVFSANGVRIRQWMDVRSDVSLDISDLSAGSYIVVLHTDQGKRQQKVTKK</sequence>
<proteinExistence type="predicted"/>
<dbReference type="Gene3D" id="2.40.10.10">
    <property type="entry name" value="Trypsin-like serine proteases"/>
    <property type="match status" value="2"/>
</dbReference>
<dbReference type="InterPro" id="IPR009003">
    <property type="entry name" value="Peptidase_S1_PA"/>
</dbReference>
<dbReference type="RefSeq" id="WP_023936335.1">
    <property type="nucleotide sequence ID" value="NZ_BAOU01000009.1"/>
</dbReference>
<keyword evidence="1" id="KW-0732">Signal</keyword>
<accession>T1CG78</accession>
<dbReference type="EC" id="3.4.21.50" evidence="2"/>
<evidence type="ECO:0000313" key="2">
    <source>
        <dbReference type="EMBL" id="GAD04676.1"/>
    </source>
</evidence>
<feature type="chain" id="PRO_5004574066" evidence="1">
    <location>
        <begin position="28"/>
        <end position="975"/>
    </location>
</feature>
<evidence type="ECO:0000313" key="3">
    <source>
        <dbReference type="Proteomes" id="UP000018031"/>
    </source>
</evidence>
<reference evidence="3" key="1">
    <citation type="journal article" date="2013" name="Genome">
        <title>Draft Genome Sequences of Porphyromonas crevioricanis JCM 15906T and Porphyromonas cansulci JCM 13913T Isolated from a Canine Oral Cavity.</title>
        <authorList>
            <person name="Sakamoto M."/>
            <person name="Tanaka N."/>
            <person name="Shiwa Y."/>
            <person name="Yoshikawa H."/>
            <person name="Ohkuma M."/>
        </authorList>
    </citation>
    <scope>NUCLEOTIDE SEQUENCE [LARGE SCALE GENOMIC DNA]</scope>
    <source>
        <strain evidence="3">JCM 15906</strain>
    </source>
</reference>
<dbReference type="InterPro" id="IPR043504">
    <property type="entry name" value="Peptidase_S1_PA_chymotrypsin"/>
</dbReference>